<name>A0A395RLE4_FUSSP</name>
<dbReference type="AlphaFoldDB" id="A0A395RLE4"/>
<dbReference type="Pfam" id="PF02668">
    <property type="entry name" value="TauD"/>
    <property type="match status" value="1"/>
</dbReference>
<evidence type="ECO:0000313" key="3">
    <source>
        <dbReference type="EMBL" id="RGP60926.1"/>
    </source>
</evidence>
<comment type="caution">
    <text evidence="3">The sequence shown here is derived from an EMBL/GenBank/DDBJ whole genome shotgun (WGS) entry which is preliminary data.</text>
</comment>
<organism evidence="3 4">
    <name type="scientific">Fusarium sporotrichioides</name>
    <dbReference type="NCBI Taxonomy" id="5514"/>
    <lineage>
        <taxon>Eukaryota</taxon>
        <taxon>Fungi</taxon>
        <taxon>Dikarya</taxon>
        <taxon>Ascomycota</taxon>
        <taxon>Pezizomycotina</taxon>
        <taxon>Sordariomycetes</taxon>
        <taxon>Hypocreomycetidae</taxon>
        <taxon>Hypocreales</taxon>
        <taxon>Nectriaceae</taxon>
        <taxon>Fusarium</taxon>
    </lineage>
</organism>
<dbReference type="Gene3D" id="3.60.130.10">
    <property type="entry name" value="Clavaminate synthase-like"/>
    <property type="match status" value="1"/>
</dbReference>
<sequence length="824" mass="93361">MYSFSSTPRLLRSFASNPSFQLSRGLATLASQHTLSVLEAPSLSYAQHRDHVDHVSSQLERTGMLKISLGFPDNSSSYLKQLLISLHERHNHHLPISHSARQGWFWDVRPSKTMFQAGDHQARSETMKKFPWHTDCSFEDPLPRYFALQVLQHDRYGGGTLSVMNVEKLNELLSPDSKAALMSPEFRIEIPPEFIKDANRKHITGSILKSNGESTMIRFREDIVTPLTDRARLALQELREALMQHEVQAHTTVHLKSSDLPKGSIILMDNRRWLHSRNDIKDPERHLRRVRWDALFNLAWVCIHFSYCILMCMDFAQRHDCGSRFETSLFFLLTDSILASMSILLLAGSPRPLKFVAKMHPFYSDAKYPPDNEAIRVAREKASIENSRPNYLRRSLMKPLFNLLTFASQETSSLALKGAELKARPLLHKKDLLVNDVSVENTYRQNVYTSTTGGGSTLSRPLFFATDALENRRHRAYFGDFLNKTRLIERGDWVVTIHCGGSLYRSLDLTLETMENAGASVLAAGSYSKPAETVSLLKEFNANVLTGDGAQILAVVHYISTLKEDREKIKLNKIIYTSEALNAAQKAHIYDVLGPVKICSVLGSAEAGPYGVSTPELTPSEPDATYNDFIIDTRMTLIEILPLDYAEDKDIPVPDLLPEGETGVIAQTVLTRLRNPVVRYITGDVGSLHPLSDQALSQIPQSDLPYLRILRLHGRDRRFSFMWDGFDTRFDNLATLLSEEEYGVLQWQVILSKMEPSLEAFLEIRLLCKEDETCRQATLARLNTFMGIYPPNQHKFKVTFVKDLGGFELSKTGQKVIKFVDRSS</sequence>
<evidence type="ECO:0000313" key="4">
    <source>
        <dbReference type="Proteomes" id="UP000266152"/>
    </source>
</evidence>
<dbReference type="InterPro" id="IPR042099">
    <property type="entry name" value="ANL_N_sf"/>
</dbReference>
<dbReference type="EMBL" id="PXOF01000177">
    <property type="protein sequence ID" value="RGP60926.1"/>
    <property type="molecule type" value="Genomic_DNA"/>
</dbReference>
<dbReference type="InterPro" id="IPR003819">
    <property type="entry name" value="TauD/TfdA-like"/>
</dbReference>
<dbReference type="InterPro" id="IPR042098">
    <property type="entry name" value="TauD-like_sf"/>
</dbReference>
<keyword evidence="4" id="KW-1185">Reference proteome</keyword>
<feature type="domain" description="TauD/TfdA-like" evidence="2">
    <location>
        <begin position="119"/>
        <end position="290"/>
    </location>
</feature>
<gene>
    <name evidence="3" type="ORF">FSPOR_10349</name>
</gene>
<evidence type="ECO:0000259" key="2">
    <source>
        <dbReference type="Pfam" id="PF02668"/>
    </source>
</evidence>
<proteinExistence type="predicted"/>
<keyword evidence="1" id="KW-0560">Oxidoreductase</keyword>
<dbReference type="PANTHER" id="PTHR43845:SF1">
    <property type="entry name" value="BLR5969 PROTEIN"/>
    <property type="match status" value="1"/>
</dbReference>
<accession>A0A395RLE4</accession>
<protein>
    <submittedName>
        <fullName evidence="3">Translation machinery-associated protein 64</fullName>
    </submittedName>
</protein>
<dbReference type="SUPFAM" id="SSF51197">
    <property type="entry name" value="Clavaminate synthase-like"/>
    <property type="match status" value="1"/>
</dbReference>
<dbReference type="PANTHER" id="PTHR43845">
    <property type="entry name" value="BLR5969 PROTEIN"/>
    <property type="match status" value="1"/>
</dbReference>
<reference evidence="3 4" key="1">
    <citation type="journal article" date="2018" name="PLoS Pathog.">
        <title>Evolution of structural diversity of trichothecenes, a family of toxins produced by plant pathogenic and entomopathogenic fungi.</title>
        <authorList>
            <person name="Proctor R.H."/>
            <person name="McCormick S.P."/>
            <person name="Kim H.S."/>
            <person name="Cardoza R.E."/>
            <person name="Stanley A.M."/>
            <person name="Lindo L."/>
            <person name="Kelly A."/>
            <person name="Brown D.W."/>
            <person name="Lee T."/>
            <person name="Vaughan M.M."/>
            <person name="Alexander N.J."/>
            <person name="Busman M."/>
            <person name="Gutierrez S."/>
        </authorList>
    </citation>
    <scope>NUCLEOTIDE SEQUENCE [LARGE SCALE GENOMIC DNA]</scope>
    <source>
        <strain evidence="3 4">NRRL 3299</strain>
    </source>
</reference>
<evidence type="ECO:0000256" key="1">
    <source>
        <dbReference type="ARBA" id="ARBA00023002"/>
    </source>
</evidence>
<dbReference type="Proteomes" id="UP000266152">
    <property type="component" value="Unassembled WGS sequence"/>
</dbReference>
<dbReference type="Gene3D" id="3.40.50.12780">
    <property type="entry name" value="N-terminal domain of ligase-like"/>
    <property type="match status" value="1"/>
</dbReference>
<dbReference type="GO" id="GO:0016491">
    <property type="term" value="F:oxidoreductase activity"/>
    <property type="evidence" value="ECO:0007669"/>
    <property type="project" value="UniProtKB-KW"/>
</dbReference>
<dbReference type="SUPFAM" id="SSF56801">
    <property type="entry name" value="Acetyl-CoA synthetase-like"/>
    <property type="match status" value="1"/>
</dbReference>